<keyword evidence="3" id="KW-1003">Cell membrane</keyword>
<dbReference type="PROSITE" id="PS50198">
    <property type="entry name" value="PPIC_PPIASE_2"/>
    <property type="match status" value="1"/>
</dbReference>
<sequence length="633" mass="69051">MASKKPGILKRIVIMALFSLLILSFAAWGIQDIFLNLGANNSVATVGEVEVTQTEFSSSLSRETNAISQQVGRALDFQEAQQIGLVSRVISRLVGQALFRVQSQEMGLTVTEDTLKKEILDIPAFRNEVGVFDANRFQNTLYQAGMTESQFLSDLAKDIEREQISNAVTGSVSVSKQLAEQLYTYNAERRVVDFIEIPYTRFEGLAGPTDEEMAAYYDEQKNNFLAPEYKSVSYLHLDPKEAAKTVSVTQDQIEEEFSTQKDSLSTPERRKLSQIVIDKQEQAKAAYDQLVAGATLSDVAQEYTGSDAIELGNMSRDDLLPELASGIFSLTATGVTEPIQSPLGWHIVSVEEITPASEAKLEDVLSQITESAALRAATDELISLANQLDDELAGGATLTEAAGKLGQKIRNYEAIDAQGLGKDGTPLEGLSSNEKFLDILGLTAAGNDSLLTELGDGGYFILKVENVTPAAPRALEEIRPELTERWLESRRKAEAEATARKLEEEARNGTALQAVTDEAAELITFAIEVNRSSSNIGNALAPGLVQDIFKAKQGDVLSGEGDSGYLVATVTGILRPNLSVDTEQVKLLQDQLEDSYRNDVYTQYIKALETDYNVQINQGTINQIINPYGTTAN</sequence>
<dbReference type="Pfam" id="PF13624">
    <property type="entry name" value="SurA_N_3"/>
    <property type="match status" value="1"/>
</dbReference>
<dbReference type="Gene3D" id="1.10.4030.10">
    <property type="entry name" value="Porin chaperone SurA, peptide-binding domain"/>
    <property type="match status" value="1"/>
</dbReference>
<evidence type="ECO:0000256" key="3">
    <source>
        <dbReference type="ARBA" id="ARBA00022475"/>
    </source>
</evidence>
<dbReference type="Proteomes" id="UP001069802">
    <property type="component" value="Unassembled WGS sequence"/>
</dbReference>
<organism evidence="16 17">
    <name type="scientific">Kiloniella laminariae</name>
    <dbReference type="NCBI Taxonomy" id="454162"/>
    <lineage>
        <taxon>Bacteria</taxon>
        <taxon>Pseudomonadati</taxon>
        <taxon>Pseudomonadota</taxon>
        <taxon>Alphaproteobacteria</taxon>
        <taxon>Rhodospirillales</taxon>
        <taxon>Kiloniellaceae</taxon>
        <taxon>Kiloniella</taxon>
    </lineage>
</organism>
<evidence type="ECO:0000256" key="13">
    <source>
        <dbReference type="ARBA" id="ARBA00042775"/>
    </source>
</evidence>
<feature type="domain" description="PpiC" evidence="15">
    <location>
        <begin position="267"/>
        <end position="352"/>
    </location>
</feature>
<keyword evidence="17" id="KW-1185">Reference proteome</keyword>
<protein>
    <recommendedName>
        <fullName evidence="2">Parvulin-like PPIase</fullName>
    </recommendedName>
    <alternativeName>
        <fullName evidence="9">Peptidyl-prolyl cis-trans isomerase plp</fullName>
    </alternativeName>
    <alternativeName>
        <fullName evidence="12">Periplasmic chaperone PpiD</fullName>
    </alternativeName>
    <alternativeName>
        <fullName evidence="13">Periplasmic folding chaperone</fullName>
    </alternativeName>
    <alternativeName>
        <fullName evidence="10">Rotamase plp</fullName>
    </alternativeName>
</protein>
<dbReference type="PANTHER" id="PTHR47529:SF1">
    <property type="entry name" value="PERIPLASMIC CHAPERONE PPID"/>
    <property type="match status" value="1"/>
</dbReference>
<evidence type="ECO:0000259" key="15">
    <source>
        <dbReference type="PROSITE" id="PS50198"/>
    </source>
</evidence>
<evidence type="ECO:0000256" key="1">
    <source>
        <dbReference type="ARBA" id="ARBA00004382"/>
    </source>
</evidence>
<keyword evidence="14" id="KW-0697">Rotamase</keyword>
<keyword evidence="7" id="KW-0472">Membrane</keyword>
<comment type="subcellular location">
    <subcellularLocation>
        <location evidence="1">Cell inner membrane</location>
        <topology evidence="1">Single-pass type II membrane protein</topology>
        <orientation evidence="1">Periplasmic side</orientation>
    </subcellularLocation>
</comment>
<evidence type="ECO:0000256" key="4">
    <source>
        <dbReference type="ARBA" id="ARBA00022519"/>
    </source>
</evidence>
<dbReference type="RefSeq" id="WP_269424200.1">
    <property type="nucleotide sequence ID" value="NZ_JAPWGY010000005.1"/>
</dbReference>
<evidence type="ECO:0000256" key="2">
    <source>
        <dbReference type="ARBA" id="ARBA00018370"/>
    </source>
</evidence>
<comment type="similarity">
    <text evidence="11">Belongs to the PpiD chaperone family.</text>
</comment>
<evidence type="ECO:0000256" key="8">
    <source>
        <dbReference type="ARBA" id="ARBA00023186"/>
    </source>
</evidence>
<dbReference type="SUPFAM" id="SSF54534">
    <property type="entry name" value="FKBP-like"/>
    <property type="match status" value="1"/>
</dbReference>
<accession>A0ABT4LLW9</accession>
<dbReference type="Gene3D" id="3.10.50.40">
    <property type="match status" value="1"/>
</dbReference>
<dbReference type="SUPFAM" id="SSF109998">
    <property type="entry name" value="Triger factor/SurA peptide-binding domain-like"/>
    <property type="match status" value="1"/>
</dbReference>
<evidence type="ECO:0000256" key="6">
    <source>
        <dbReference type="ARBA" id="ARBA00022989"/>
    </source>
</evidence>
<dbReference type="InterPro" id="IPR046357">
    <property type="entry name" value="PPIase_dom_sf"/>
</dbReference>
<evidence type="ECO:0000256" key="11">
    <source>
        <dbReference type="ARBA" id="ARBA00038408"/>
    </source>
</evidence>
<evidence type="ECO:0000256" key="9">
    <source>
        <dbReference type="ARBA" id="ARBA00030642"/>
    </source>
</evidence>
<evidence type="ECO:0000313" key="17">
    <source>
        <dbReference type="Proteomes" id="UP001069802"/>
    </source>
</evidence>
<keyword evidence="5" id="KW-0812">Transmembrane</keyword>
<evidence type="ECO:0000256" key="5">
    <source>
        <dbReference type="ARBA" id="ARBA00022692"/>
    </source>
</evidence>
<keyword evidence="8" id="KW-0143">Chaperone</keyword>
<dbReference type="PANTHER" id="PTHR47529">
    <property type="entry name" value="PEPTIDYL-PROLYL CIS-TRANS ISOMERASE D"/>
    <property type="match status" value="1"/>
</dbReference>
<keyword evidence="14" id="KW-0413">Isomerase</keyword>
<evidence type="ECO:0000256" key="12">
    <source>
        <dbReference type="ARBA" id="ARBA00040743"/>
    </source>
</evidence>
<gene>
    <name evidence="16" type="ORF">O4H49_14780</name>
</gene>
<dbReference type="InterPro" id="IPR027304">
    <property type="entry name" value="Trigger_fact/SurA_dom_sf"/>
</dbReference>
<dbReference type="InterPro" id="IPR000297">
    <property type="entry name" value="PPIase_PpiC"/>
</dbReference>
<dbReference type="InterPro" id="IPR052029">
    <property type="entry name" value="PpiD_chaperone"/>
</dbReference>
<keyword evidence="4" id="KW-0997">Cell inner membrane</keyword>
<evidence type="ECO:0000256" key="10">
    <source>
        <dbReference type="ARBA" id="ARBA00031484"/>
    </source>
</evidence>
<evidence type="ECO:0000313" key="16">
    <source>
        <dbReference type="EMBL" id="MCZ4282051.1"/>
    </source>
</evidence>
<dbReference type="EMBL" id="JAPWGY010000005">
    <property type="protein sequence ID" value="MCZ4282051.1"/>
    <property type="molecule type" value="Genomic_DNA"/>
</dbReference>
<dbReference type="Pfam" id="PF13145">
    <property type="entry name" value="Rotamase_2"/>
    <property type="match status" value="1"/>
</dbReference>
<comment type="caution">
    <text evidence="16">The sequence shown here is derived from an EMBL/GenBank/DDBJ whole genome shotgun (WGS) entry which is preliminary data.</text>
</comment>
<evidence type="ECO:0000256" key="14">
    <source>
        <dbReference type="PROSITE-ProRule" id="PRU00278"/>
    </source>
</evidence>
<keyword evidence="6" id="KW-1133">Transmembrane helix</keyword>
<reference evidence="16" key="1">
    <citation type="submission" date="2022-12" db="EMBL/GenBank/DDBJ databases">
        <title>Bacterial isolates from different developmental stages of Nematostella vectensis.</title>
        <authorList>
            <person name="Fraune S."/>
        </authorList>
    </citation>
    <scope>NUCLEOTIDE SEQUENCE</scope>
    <source>
        <strain evidence="16">G21630-S1</strain>
    </source>
</reference>
<proteinExistence type="inferred from homology"/>
<evidence type="ECO:0000256" key="7">
    <source>
        <dbReference type="ARBA" id="ARBA00023136"/>
    </source>
</evidence>
<name>A0ABT4LLW9_9PROT</name>